<reference evidence="2 3" key="1">
    <citation type="submission" date="2018-02" db="EMBL/GenBank/DDBJ databases">
        <authorList>
            <person name="Cohen D.B."/>
            <person name="Kent A.D."/>
        </authorList>
    </citation>
    <scope>NUCLEOTIDE SEQUENCE [LARGE SCALE GENOMIC DNA]</scope>
    <source>
        <strain evidence="2 3">CCAP 1448/3</strain>
    </source>
</reference>
<accession>A0A2T1C1S6</accession>
<dbReference type="GO" id="GO:0016779">
    <property type="term" value="F:nucleotidyltransferase activity"/>
    <property type="evidence" value="ECO:0007669"/>
    <property type="project" value="TreeGrafter"/>
</dbReference>
<evidence type="ECO:0000313" key="2">
    <source>
        <dbReference type="EMBL" id="PSB02107.1"/>
    </source>
</evidence>
<dbReference type="InterPro" id="IPR000594">
    <property type="entry name" value="ThiF_NAD_FAD-bd"/>
</dbReference>
<dbReference type="AlphaFoldDB" id="A0A2T1C1S6"/>
<dbReference type="GO" id="GO:0008641">
    <property type="term" value="F:ubiquitin-like modifier activating enzyme activity"/>
    <property type="evidence" value="ECO:0007669"/>
    <property type="project" value="InterPro"/>
</dbReference>
<dbReference type="PANTHER" id="PTHR10953:SF247">
    <property type="entry name" value="SLL6053 PROTEIN"/>
    <property type="match status" value="1"/>
</dbReference>
<protein>
    <recommendedName>
        <fullName evidence="1">THIF-type NAD/FAD binding fold domain-containing protein</fullName>
    </recommendedName>
</protein>
<dbReference type="Gene3D" id="3.40.50.720">
    <property type="entry name" value="NAD(P)-binding Rossmann-like Domain"/>
    <property type="match status" value="1"/>
</dbReference>
<dbReference type="Pfam" id="PF00899">
    <property type="entry name" value="ThiF"/>
    <property type="match status" value="1"/>
</dbReference>
<proteinExistence type="predicted"/>
<dbReference type="InterPro" id="IPR035985">
    <property type="entry name" value="Ubiquitin-activating_enz"/>
</dbReference>
<keyword evidence="3" id="KW-1185">Reference proteome</keyword>
<dbReference type="SUPFAM" id="SSF69572">
    <property type="entry name" value="Activating enzymes of the ubiquitin-like proteins"/>
    <property type="match status" value="1"/>
</dbReference>
<feature type="domain" description="THIF-type NAD/FAD binding fold" evidence="1">
    <location>
        <begin position="188"/>
        <end position="345"/>
    </location>
</feature>
<dbReference type="InterPro" id="IPR045886">
    <property type="entry name" value="ThiF/MoeB/HesA"/>
</dbReference>
<dbReference type="GO" id="GO:0004792">
    <property type="term" value="F:thiosulfate-cyanide sulfurtransferase activity"/>
    <property type="evidence" value="ECO:0007669"/>
    <property type="project" value="TreeGrafter"/>
</dbReference>
<dbReference type="Proteomes" id="UP000238762">
    <property type="component" value="Unassembled WGS sequence"/>
</dbReference>
<sequence>MKSQQKSLTFSLHIPPQMWQSFRQSMLSARTNNEEVIGFFFCQRQQVSKSQIRYLPQNWIVPDSDCYERQSTQGLVLKQDFHLYLLKTYLDGQKLHIVHVHTHAGLASPNFSSIDDRHESQYAQFLSAYFPSKPRLISGVFDELLERSQFRIWDRKGESCQQIQCYHSWFEQKPSLSVDRQTDSRFLRQQVFGESFQKQLGQLNVTLIGCGGIGAIFAELFGRLGVKHWHFIDPDRLETVNLNRMPGTTPRMAQQKWYKVHYLKGLIKRIYPQGSHVKAVPKAIEDCGEREIARSDLMVVATDNHHSRQIAQDLALKYMRPLICLGTHIEIKDRIPRMYCRITVPPLGGGWCLMCGNIINLQQAALEAAPSEIQHLAIGAGYLEDINDPAVFWLNGICASTGVGIIHGMINGFLDVEKGLDWIYHFPSSDWLKTDVRYLTTTDCYFCGCKQN</sequence>
<dbReference type="CDD" id="cd01483">
    <property type="entry name" value="E1_enzyme_family"/>
    <property type="match status" value="1"/>
</dbReference>
<reference evidence="2 3" key="2">
    <citation type="submission" date="2018-03" db="EMBL/GenBank/DDBJ databases">
        <title>The ancient ancestry and fast evolution of plastids.</title>
        <authorList>
            <person name="Moore K.R."/>
            <person name="Magnabosco C."/>
            <person name="Momper L."/>
            <person name="Gold D.A."/>
            <person name="Bosak T."/>
            <person name="Fournier G.P."/>
        </authorList>
    </citation>
    <scope>NUCLEOTIDE SEQUENCE [LARGE SCALE GENOMIC DNA]</scope>
    <source>
        <strain evidence="2 3">CCAP 1448/3</strain>
    </source>
</reference>
<dbReference type="RefSeq" id="WP_106289448.1">
    <property type="nucleotide sequence ID" value="NZ_CAWNTC010000099.1"/>
</dbReference>
<evidence type="ECO:0000313" key="3">
    <source>
        <dbReference type="Proteomes" id="UP000238762"/>
    </source>
</evidence>
<evidence type="ECO:0000259" key="1">
    <source>
        <dbReference type="Pfam" id="PF00899"/>
    </source>
</evidence>
<dbReference type="PANTHER" id="PTHR10953">
    <property type="entry name" value="UBIQUITIN-ACTIVATING ENZYME E1"/>
    <property type="match status" value="1"/>
</dbReference>
<dbReference type="GO" id="GO:0005737">
    <property type="term" value="C:cytoplasm"/>
    <property type="evidence" value="ECO:0007669"/>
    <property type="project" value="TreeGrafter"/>
</dbReference>
<gene>
    <name evidence="2" type="ORF">C7B64_14875</name>
</gene>
<dbReference type="OrthoDB" id="2746358at2"/>
<name>A0A2T1C1S6_9CYAN</name>
<organism evidence="2 3">
    <name type="scientific">Merismopedia glauca CCAP 1448/3</name>
    <dbReference type="NCBI Taxonomy" id="1296344"/>
    <lineage>
        <taxon>Bacteria</taxon>
        <taxon>Bacillati</taxon>
        <taxon>Cyanobacteriota</taxon>
        <taxon>Cyanophyceae</taxon>
        <taxon>Synechococcales</taxon>
        <taxon>Merismopediaceae</taxon>
        <taxon>Merismopedia</taxon>
    </lineage>
</organism>
<dbReference type="EMBL" id="PVWJ01000073">
    <property type="protein sequence ID" value="PSB02107.1"/>
    <property type="molecule type" value="Genomic_DNA"/>
</dbReference>
<comment type="caution">
    <text evidence="2">The sequence shown here is derived from an EMBL/GenBank/DDBJ whole genome shotgun (WGS) entry which is preliminary data.</text>
</comment>